<dbReference type="Pfam" id="PF18112">
    <property type="entry name" value="Zn-C2H2_12"/>
    <property type="match status" value="2"/>
</dbReference>
<dbReference type="PANTHER" id="PTHR31915:SF7">
    <property type="entry name" value="TAX1-BINDING PROTEIN 1 HOMOLOG A"/>
    <property type="match status" value="1"/>
</dbReference>
<keyword evidence="3" id="KW-0862">Zinc</keyword>
<evidence type="ECO:0000259" key="9">
    <source>
        <dbReference type="PROSITE" id="PS51905"/>
    </source>
</evidence>
<dbReference type="FunFam" id="2.60.40.2840:FF:000002">
    <property type="entry name" value="Tax1-binding protein 1 isoform 2"/>
    <property type="match status" value="1"/>
</dbReference>
<comment type="function">
    <text evidence="5">May have anti-apoptotic activity.</text>
</comment>
<feature type="compositionally biased region" description="Polar residues" evidence="8">
    <location>
        <begin position="504"/>
        <end position="517"/>
    </location>
</feature>
<dbReference type="InterPro" id="IPR012852">
    <property type="entry name" value="CALCOCO1-like"/>
</dbReference>
<keyword evidence="2 6" id="KW-0863">Zinc-finger</keyword>
<dbReference type="CDD" id="cd21969">
    <property type="entry name" value="Zn-C2H2_TAX1BP1_rpt1"/>
    <property type="match status" value="1"/>
</dbReference>
<dbReference type="Pfam" id="PF07888">
    <property type="entry name" value="CALCOCO1"/>
    <property type="match status" value="1"/>
</dbReference>
<gene>
    <name evidence="10" type="ORF">GSTENG00017473001</name>
</gene>
<dbReference type="Gene3D" id="6.20.250.40">
    <property type="match status" value="1"/>
</dbReference>
<evidence type="ECO:0000256" key="5">
    <source>
        <dbReference type="ARBA" id="ARBA00054517"/>
    </source>
</evidence>
<dbReference type="InterPro" id="IPR051002">
    <property type="entry name" value="UBA_autophagy_assoc_protein"/>
</dbReference>
<accession>Q4SIW8</accession>
<dbReference type="KEGG" id="tng:GSTEN00017473G001"/>
<dbReference type="OrthoDB" id="10015001at2759"/>
<protein>
    <submittedName>
        <fullName evidence="10">(spotted green pufferfish) hypothetical protein</fullName>
    </submittedName>
</protein>
<evidence type="ECO:0000256" key="3">
    <source>
        <dbReference type="ARBA" id="ARBA00022833"/>
    </source>
</evidence>
<proteinExistence type="predicted"/>
<dbReference type="GO" id="GO:0008270">
    <property type="term" value="F:zinc ion binding"/>
    <property type="evidence" value="ECO:0007669"/>
    <property type="project" value="UniProtKB-KW"/>
</dbReference>
<name>Q4SIW8_TETNG</name>
<evidence type="ECO:0000256" key="8">
    <source>
        <dbReference type="SAM" id="MobiDB-lite"/>
    </source>
</evidence>
<dbReference type="AlphaFoldDB" id="Q4SIW8"/>
<reference evidence="10" key="1">
    <citation type="journal article" date="2004" name="Nature">
        <title>Genome duplication in the teleost fish Tetraodon nigroviridis reveals the early vertebrate proto-karyotype.</title>
        <authorList>
            <person name="Jaillon O."/>
            <person name="Aury J.-M."/>
            <person name="Brunet F."/>
            <person name="Petit J.-L."/>
            <person name="Stange-Thomann N."/>
            <person name="Mauceli E."/>
            <person name="Bouneau L."/>
            <person name="Fischer C."/>
            <person name="Ozouf-Costaz C."/>
            <person name="Bernot A."/>
            <person name="Nicaud S."/>
            <person name="Jaffe D."/>
            <person name="Fisher S."/>
            <person name="Lutfalla G."/>
            <person name="Dossat C."/>
            <person name="Segurens B."/>
            <person name="Dasilva C."/>
            <person name="Salanoubat M."/>
            <person name="Levy M."/>
            <person name="Boudet N."/>
            <person name="Castellano S."/>
            <person name="Anthouard V."/>
            <person name="Jubin C."/>
            <person name="Castelli V."/>
            <person name="Katinka M."/>
            <person name="Vacherie B."/>
            <person name="Biemont C."/>
            <person name="Skalli Z."/>
            <person name="Cattolico L."/>
            <person name="Poulain J."/>
            <person name="De Berardinis V."/>
            <person name="Cruaud C."/>
            <person name="Duprat S."/>
            <person name="Brottier P."/>
            <person name="Coutanceau J.-P."/>
            <person name="Gouzy J."/>
            <person name="Parra G."/>
            <person name="Lardier G."/>
            <person name="Chapple C."/>
            <person name="McKernan K.J."/>
            <person name="McEwan P."/>
            <person name="Bosak S."/>
            <person name="Kellis M."/>
            <person name="Volff J.-N."/>
            <person name="Guigo R."/>
            <person name="Zody M.C."/>
            <person name="Mesirov J."/>
            <person name="Lindblad-Toh K."/>
            <person name="Birren B."/>
            <person name="Nusbaum C."/>
            <person name="Kahn D."/>
            <person name="Robinson-Rechavi M."/>
            <person name="Laudet V."/>
            <person name="Schachter V."/>
            <person name="Quetier F."/>
            <person name="Saurin W."/>
            <person name="Scarpelli C."/>
            <person name="Wincker P."/>
            <person name="Lander E.S."/>
            <person name="Weissenbach J."/>
            <person name="Roest Crollius H."/>
        </authorList>
    </citation>
    <scope>NUCLEOTIDE SEQUENCE [LARGE SCALE GENOMIC DNA]</scope>
</reference>
<evidence type="ECO:0000256" key="7">
    <source>
        <dbReference type="SAM" id="Coils"/>
    </source>
</evidence>
<feature type="non-terminal residue" evidence="10">
    <location>
        <position position="1"/>
    </location>
</feature>
<feature type="compositionally biased region" description="Basic and acidic residues" evidence="8">
    <location>
        <begin position="531"/>
        <end position="541"/>
    </location>
</feature>
<keyword evidence="1" id="KW-0479">Metal-binding</keyword>
<dbReference type="InterPro" id="IPR041641">
    <property type="entry name" value="CALCOCO1/2_Zn_UBZ1"/>
</dbReference>
<feature type="region of interest" description="Disordered" evidence="8">
    <location>
        <begin position="504"/>
        <end position="541"/>
    </location>
</feature>
<dbReference type="Pfam" id="PF17751">
    <property type="entry name" value="SKICH"/>
    <property type="match status" value="1"/>
</dbReference>
<feature type="coiled-coil region" evidence="7">
    <location>
        <begin position="622"/>
        <end position="678"/>
    </location>
</feature>
<evidence type="ECO:0000256" key="2">
    <source>
        <dbReference type="ARBA" id="ARBA00022771"/>
    </source>
</evidence>
<evidence type="ECO:0000256" key="4">
    <source>
        <dbReference type="ARBA" id="ARBA00023054"/>
    </source>
</evidence>
<evidence type="ECO:0000313" key="10">
    <source>
        <dbReference type="EMBL" id="CAF99414.1"/>
    </source>
</evidence>
<reference evidence="10" key="2">
    <citation type="submission" date="2004-02" db="EMBL/GenBank/DDBJ databases">
        <authorList>
            <consortium name="Genoscope"/>
            <consortium name="Whitehead Institute Centre for Genome Research"/>
        </authorList>
    </citation>
    <scope>NUCLEOTIDE SEQUENCE</scope>
</reference>
<evidence type="ECO:0000256" key="1">
    <source>
        <dbReference type="ARBA" id="ARBA00022723"/>
    </source>
</evidence>
<feature type="domain" description="UBZ1-type" evidence="9">
    <location>
        <begin position="810"/>
        <end position="836"/>
    </location>
</feature>
<feature type="domain" description="UBZ1-type" evidence="9">
    <location>
        <begin position="783"/>
        <end position="809"/>
    </location>
</feature>
<dbReference type="Gene3D" id="2.60.40.2840">
    <property type="match status" value="1"/>
</dbReference>
<comment type="caution">
    <text evidence="10">The sequence shown here is derived from an EMBL/GenBank/DDBJ whole genome shotgun (WGS) entry which is preliminary data.</text>
</comment>
<evidence type="ECO:0000256" key="6">
    <source>
        <dbReference type="PROSITE-ProRule" id="PRU01253"/>
    </source>
</evidence>
<dbReference type="PROSITE" id="PS51905">
    <property type="entry name" value="ZF_UBZ1"/>
    <property type="match status" value="2"/>
</dbReference>
<dbReference type="InterPro" id="IPR041611">
    <property type="entry name" value="SKICH"/>
</dbReference>
<organism evidence="10">
    <name type="scientific">Tetraodon nigroviridis</name>
    <name type="common">Spotted green pufferfish</name>
    <name type="synonym">Chelonodon nigroviridis</name>
    <dbReference type="NCBI Taxonomy" id="99883"/>
    <lineage>
        <taxon>Eukaryota</taxon>
        <taxon>Metazoa</taxon>
        <taxon>Chordata</taxon>
        <taxon>Craniata</taxon>
        <taxon>Vertebrata</taxon>
        <taxon>Euteleostomi</taxon>
        <taxon>Actinopterygii</taxon>
        <taxon>Neopterygii</taxon>
        <taxon>Teleostei</taxon>
        <taxon>Neoteleostei</taxon>
        <taxon>Acanthomorphata</taxon>
        <taxon>Eupercaria</taxon>
        <taxon>Tetraodontiformes</taxon>
        <taxon>Tetradontoidea</taxon>
        <taxon>Tetraodontidae</taxon>
        <taxon>Tetraodon</taxon>
    </lineage>
</organism>
<dbReference type="EMBL" id="CAAE01014577">
    <property type="protein sequence ID" value="CAF99414.1"/>
    <property type="molecule type" value="Genomic_DNA"/>
</dbReference>
<keyword evidence="4 7" id="KW-0175">Coiled coil</keyword>
<feature type="coiled-coil region" evidence="7">
    <location>
        <begin position="139"/>
        <end position="461"/>
    </location>
</feature>
<dbReference type="PANTHER" id="PTHR31915">
    <property type="entry name" value="SKICH DOMAIN-CONTAINING PROTEIN"/>
    <property type="match status" value="1"/>
</dbReference>
<sequence>METSNFAHVIFQNVGKSFLPQAPLECHYTLTPYITPHPKDWVGIFKVGWSTARDYYTFLWSPMPEKYEQGSTVHRTVVFQGYYVPKSDGEFYQFCYVTHAGDIRGASTPFQFRSATPTEELLTVTEDDSNSDILVVTTKTGLLEHVEEAQQERRELLKAMQLLQEEKQQLQEEQRRLAREREQERETCCLLRTHNQELLRSSQGLSEEREEVRKRLTEATDRVRQLEEDLLSVTQRGLQKETELDRLRDHLKKLTAERDSFESQLKNEKDERDLYKAHLRSTELENTKLSAELQMLKAVELNREVTIAQFQEELERLRACVAQRDSLEKELQANKAEKAELAHVREQLRQAEEQLQASRQQANLLASELRDSATTRDHTMTELYCARVEANKLRASLADAQAECQRMENQLDRMRSTAEKVVGVGNGGETPSCSSMASKAEAELQREVEELKLRLHMAAEHYKEKYRECQRLRRQVAKLNTPESQTVRNIPTAVLHEDPEMTISQELMKSTRSSANISTEKTETEAESEENGNKAGERQIQEKESENLLERMMSWVEVDNERQSGAGMTTAEGAAKARDVAQRVWLESEGRPLGETDREQTHSVEEELAMMEEKWREQCVINETLKQRLADEEERFRVQIAERAREVTELKRNLAKAIRDKEQLQEELQRLMSNQREQGSGGGGGGGGGETRQPLVLRYALPYPQDPSPPPLVPQRPADLQYGNPYSTDTTKGSGARGWNQEVVCIQPSRSTTPPENMEHPPPDTRNVGGQGSFCFDSRSDVHKRCPLCEVIFPPHFEQRSFEQHVESHWKVCPVCAEQFPLNCQQQLFERHVLTHFDGHVLNFE</sequence>
<dbReference type="CDD" id="cd21970">
    <property type="entry name" value="Zn-C2H2_TAX1BP1_rpt2"/>
    <property type="match status" value="1"/>
</dbReference>